<dbReference type="AlphaFoldDB" id="A0A2T7Q1A8"/>
<accession>A0A2T7Q1A8</accession>
<name>A0A2T7Q1A8_POMCA</name>
<sequence length="295" mass="32908">MALRRASTRLHGSFTKGFTKASTRLTTAYEGFSTRLHDGFTKASTRLRQGFTKASEGFNTASRRLHEGFNTLHDGLRRLQHGFAKASRRLHEGLNTASRRLHEGFNTASRRLHEGFNTASPRLHEGFTKASTWFGFTTEALTRLTASEASRPSTRLHEAGFTGFNDGFTKVKGFTKASELQHGFTTTTRLHDALRRLQHGSRAGHFNPYDVVHSTIIKRLRARASVCVLSAQALVCATSSFTTASGLHRLPPSRRLNTASPRLPRRLHASGFDDSTRLQRRLHTASGYNVQHCLH</sequence>
<organism evidence="1 2">
    <name type="scientific">Pomacea canaliculata</name>
    <name type="common">Golden apple snail</name>
    <dbReference type="NCBI Taxonomy" id="400727"/>
    <lineage>
        <taxon>Eukaryota</taxon>
        <taxon>Metazoa</taxon>
        <taxon>Spiralia</taxon>
        <taxon>Lophotrochozoa</taxon>
        <taxon>Mollusca</taxon>
        <taxon>Gastropoda</taxon>
        <taxon>Caenogastropoda</taxon>
        <taxon>Architaenioglossa</taxon>
        <taxon>Ampullarioidea</taxon>
        <taxon>Ampullariidae</taxon>
        <taxon>Pomacea</taxon>
    </lineage>
</organism>
<dbReference type="EMBL" id="PZQS01000001">
    <property type="protein sequence ID" value="PVD39448.1"/>
    <property type="molecule type" value="Genomic_DNA"/>
</dbReference>
<gene>
    <name evidence="1" type="ORF">C0Q70_02079</name>
</gene>
<reference evidence="1 2" key="1">
    <citation type="submission" date="2018-04" db="EMBL/GenBank/DDBJ databases">
        <title>The genome of golden apple snail Pomacea canaliculata provides insight into stress tolerance and invasive adaptation.</title>
        <authorList>
            <person name="Liu C."/>
            <person name="Liu B."/>
            <person name="Ren Y."/>
            <person name="Zhang Y."/>
            <person name="Wang H."/>
            <person name="Li S."/>
            <person name="Jiang F."/>
            <person name="Yin L."/>
            <person name="Zhang G."/>
            <person name="Qian W."/>
            <person name="Fan W."/>
        </authorList>
    </citation>
    <scope>NUCLEOTIDE SEQUENCE [LARGE SCALE GENOMIC DNA]</scope>
    <source>
        <strain evidence="1">SZHN2017</strain>
        <tissue evidence="1">Muscle</tissue>
    </source>
</reference>
<protein>
    <submittedName>
        <fullName evidence="1">Uncharacterized protein</fullName>
    </submittedName>
</protein>
<keyword evidence="2" id="KW-1185">Reference proteome</keyword>
<evidence type="ECO:0000313" key="2">
    <source>
        <dbReference type="Proteomes" id="UP000245119"/>
    </source>
</evidence>
<comment type="caution">
    <text evidence="1">The sequence shown here is derived from an EMBL/GenBank/DDBJ whole genome shotgun (WGS) entry which is preliminary data.</text>
</comment>
<dbReference type="Proteomes" id="UP000245119">
    <property type="component" value="Linkage Group LG1"/>
</dbReference>
<proteinExistence type="predicted"/>
<evidence type="ECO:0000313" key="1">
    <source>
        <dbReference type="EMBL" id="PVD39448.1"/>
    </source>
</evidence>